<name>A0A0G4G811_9ALVE</name>
<gene>
    <name evidence="2" type="ORF">Cvel_20714</name>
</gene>
<protein>
    <submittedName>
        <fullName evidence="2">Uncharacterized protein</fullName>
    </submittedName>
</protein>
<dbReference type="EMBL" id="CDMZ01000976">
    <property type="protein sequence ID" value="CEM24950.1"/>
    <property type="molecule type" value="Genomic_DNA"/>
</dbReference>
<reference evidence="2" key="1">
    <citation type="submission" date="2014-11" db="EMBL/GenBank/DDBJ databases">
        <authorList>
            <person name="Otto D Thomas"/>
            <person name="Naeem Raeece"/>
        </authorList>
    </citation>
    <scope>NUCLEOTIDE SEQUENCE</scope>
</reference>
<dbReference type="PhylomeDB" id="A0A0G4G811"/>
<sequence length="128" mass="13474">MEAKTAGIFGLTDDADIIKWVRQYADAVAILGGELYGGAPTEVKMKTEEETEAKPDISRYVAVPTSSEQRPASAEQVSSSSSSSSSGGGVQVVGVQPDPALLQKKKKQYKNLVAEISGLNADRGSDKV</sequence>
<evidence type="ECO:0000313" key="2">
    <source>
        <dbReference type="EMBL" id="CEM24950.1"/>
    </source>
</evidence>
<organism evidence="2">
    <name type="scientific">Chromera velia CCMP2878</name>
    <dbReference type="NCBI Taxonomy" id="1169474"/>
    <lineage>
        <taxon>Eukaryota</taxon>
        <taxon>Sar</taxon>
        <taxon>Alveolata</taxon>
        <taxon>Colpodellida</taxon>
        <taxon>Chromeraceae</taxon>
        <taxon>Chromera</taxon>
    </lineage>
</organism>
<evidence type="ECO:0000256" key="1">
    <source>
        <dbReference type="SAM" id="MobiDB-lite"/>
    </source>
</evidence>
<feature type="compositionally biased region" description="Low complexity" evidence="1">
    <location>
        <begin position="76"/>
        <end position="85"/>
    </location>
</feature>
<dbReference type="AlphaFoldDB" id="A0A0G4G811"/>
<dbReference type="VEuPathDB" id="CryptoDB:Cvel_20714"/>
<feature type="region of interest" description="Disordered" evidence="1">
    <location>
        <begin position="46"/>
        <end position="97"/>
    </location>
</feature>
<feature type="compositionally biased region" description="Basic and acidic residues" evidence="1">
    <location>
        <begin position="46"/>
        <end position="57"/>
    </location>
</feature>
<proteinExistence type="predicted"/>
<accession>A0A0G4G811</accession>